<dbReference type="PROSITE" id="PS50059">
    <property type="entry name" value="FKBP_PPIASE"/>
    <property type="match status" value="1"/>
</dbReference>
<evidence type="ECO:0000256" key="5">
    <source>
        <dbReference type="PROSITE-ProRule" id="PRU00277"/>
    </source>
</evidence>
<name>A0A2V3J0W7_9FLOR</name>
<dbReference type="STRING" id="448386.A0A2V3J0W7"/>
<dbReference type="EC" id="5.2.1.8" evidence="2 5"/>
<dbReference type="GO" id="GO:0003755">
    <property type="term" value="F:peptidyl-prolyl cis-trans isomerase activity"/>
    <property type="evidence" value="ECO:0007669"/>
    <property type="project" value="UniProtKB-KW"/>
</dbReference>
<comment type="catalytic activity">
    <reaction evidence="1 5">
        <text>[protein]-peptidylproline (omega=180) = [protein]-peptidylproline (omega=0)</text>
        <dbReference type="Rhea" id="RHEA:16237"/>
        <dbReference type="Rhea" id="RHEA-COMP:10747"/>
        <dbReference type="Rhea" id="RHEA-COMP:10748"/>
        <dbReference type="ChEBI" id="CHEBI:83833"/>
        <dbReference type="ChEBI" id="CHEBI:83834"/>
        <dbReference type="EC" id="5.2.1.8"/>
    </reaction>
</comment>
<dbReference type="PANTHER" id="PTHR43811:SF26">
    <property type="entry name" value="PEPTIDYL-PROLYL CIS-TRANS ISOMERASE FKBP16-1, CHLOROPLASTIC"/>
    <property type="match status" value="1"/>
</dbReference>
<dbReference type="Pfam" id="PF00254">
    <property type="entry name" value="FKBP_C"/>
    <property type="match status" value="1"/>
</dbReference>
<sequence length="161" mass="17868">MACFAVLPLLRSAEAALDYPELRGLAEQNDRMPVFKMENAVRMQELTEGNGETKVQDGSLVSLKYVLRRSNGYFIDASYGFDRFDTFTFRVGSGQVVEGFEAGVRGMREGGRRRFIVPPEMGYVKGTRGAGPIPPDFGAKRSLGSHAKEPLIFEVEVVKVR</sequence>
<reference evidence="7 8" key="1">
    <citation type="journal article" date="2018" name="Mol. Biol. Evol.">
        <title>Analysis of the draft genome of the red seaweed Gracilariopsis chorda provides insights into genome size evolution in Rhodophyta.</title>
        <authorList>
            <person name="Lee J."/>
            <person name="Yang E.C."/>
            <person name="Graf L."/>
            <person name="Yang J.H."/>
            <person name="Qiu H."/>
            <person name="Zel Zion U."/>
            <person name="Chan C.X."/>
            <person name="Stephens T.G."/>
            <person name="Weber A.P.M."/>
            <person name="Boo G.H."/>
            <person name="Boo S.M."/>
            <person name="Kim K.M."/>
            <person name="Shin Y."/>
            <person name="Jung M."/>
            <person name="Lee S.J."/>
            <person name="Yim H.S."/>
            <person name="Lee J.H."/>
            <person name="Bhattacharya D."/>
            <person name="Yoon H.S."/>
        </authorList>
    </citation>
    <scope>NUCLEOTIDE SEQUENCE [LARGE SCALE GENOMIC DNA]</scope>
    <source>
        <strain evidence="7 8">SKKU-2015</strain>
        <tissue evidence="7">Whole body</tissue>
    </source>
</reference>
<dbReference type="Gene3D" id="3.10.50.40">
    <property type="match status" value="1"/>
</dbReference>
<keyword evidence="8" id="KW-1185">Reference proteome</keyword>
<evidence type="ECO:0000256" key="3">
    <source>
        <dbReference type="ARBA" id="ARBA00023110"/>
    </source>
</evidence>
<keyword evidence="4 5" id="KW-0413">Isomerase</keyword>
<dbReference type="SUPFAM" id="SSF54534">
    <property type="entry name" value="FKBP-like"/>
    <property type="match status" value="1"/>
</dbReference>
<evidence type="ECO:0000313" key="8">
    <source>
        <dbReference type="Proteomes" id="UP000247409"/>
    </source>
</evidence>
<evidence type="ECO:0000256" key="1">
    <source>
        <dbReference type="ARBA" id="ARBA00000971"/>
    </source>
</evidence>
<dbReference type="InterPro" id="IPR001179">
    <property type="entry name" value="PPIase_FKBP_dom"/>
</dbReference>
<dbReference type="InterPro" id="IPR046357">
    <property type="entry name" value="PPIase_dom_sf"/>
</dbReference>
<accession>A0A2V3J0W7</accession>
<evidence type="ECO:0000259" key="6">
    <source>
        <dbReference type="PROSITE" id="PS50059"/>
    </source>
</evidence>
<feature type="domain" description="PPIase FKBP-type" evidence="6">
    <location>
        <begin position="58"/>
        <end position="161"/>
    </location>
</feature>
<organism evidence="7 8">
    <name type="scientific">Gracilariopsis chorda</name>
    <dbReference type="NCBI Taxonomy" id="448386"/>
    <lineage>
        <taxon>Eukaryota</taxon>
        <taxon>Rhodophyta</taxon>
        <taxon>Florideophyceae</taxon>
        <taxon>Rhodymeniophycidae</taxon>
        <taxon>Gracilariales</taxon>
        <taxon>Gracilariaceae</taxon>
        <taxon>Gracilariopsis</taxon>
    </lineage>
</organism>
<evidence type="ECO:0000313" key="7">
    <source>
        <dbReference type="EMBL" id="PXF47943.1"/>
    </source>
</evidence>
<dbReference type="OrthoDB" id="3310at2759"/>
<comment type="caution">
    <text evidence="7">The sequence shown here is derived from an EMBL/GenBank/DDBJ whole genome shotgun (WGS) entry which is preliminary data.</text>
</comment>
<dbReference type="AlphaFoldDB" id="A0A2V3J0W7"/>
<protein>
    <recommendedName>
        <fullName evidence="2 5">peptidylprolyl isomerase</fullName>
        <ecNumber evidence="2 5">5.2.1.8</ecNumber>
    </recommendedName>
</protein>
<dbReference type="Proteomes" id="UP000247409">
    <property type="component" value="Unassembled WGS sequence"/>
</dbReference>
<dbReference type="PANTHER" id="PTHR43811">
    <property type="entry name" value="FKBP-TYPE PEPTIDYL-PROLYL CIS-TRANS ISOMERASE FKPA"/>
    <property type="match status" value="1"/>
</dbReference>
<evidence type="ECO:0000256" key="4">
    <source>
        <dbReference type="ARBA" id="ARBA00023235"/>
    </source>
</evidence>
<gene>
    <name evidence="7" type="ORF">BWQ96_02329</name>
</gene>
<evidence type="ECO:0000256" key="2">
    <source>
        <dbReference type="ARBA" id="ARBA00013194"/>
    </source>
</evidence>
<dbReference type="EMBL" id="NBIV01000018">
    <property type="protein sequence ID" value="PXF47943.1"/>
    <property type="molecule type" value="Genomic_DNA"/>
</dbReference>
<keyword evidence="3 5" id="KW-0697">Rotamase</keyword>
<proteinExistence type="predicted"/>